<dbReference type="FunFam" id="3.40.50.1100:FF:000007">
    <property type="entry name" value="L-threonine dehydratase catabolic TdcB"/>
    <property type="match status" value="1"/>
</dbReference>
<dbReference type="FunFam" id="3.40.50.1100:FF:000005">
    <property type="entry name" value="Threonine dehydratase catabolic"/>
    <property type="match status" value="1"/>
</dbReference>
<evidence type="ECO:0000259" key="13">
    <source>
        <dbReference type="PROSITE" id="PS51672"/>
    </source>
</evidence>
<dbReference type="GO" id="GO:0009097">
    <property type="term" value="P:isoleucine biosynthetic process"/>
    <property type="evidence" value="ECO:0007669"/>
    <property type="project" value="UniProtKB-UniRule"/>
</dbReference>
<dbReference type="UniPathway" id="UPA00047">
    <property type="reaction ID" value="UER00054"/>
</dbReference>
<keyword evidence="8 12" id="KW-0663">Pyridoxal phosphate</keyword>
<dbReference type="InterPro" id="IPR011820">
    <property type="entry name" value="IlvA"/>
</dbReference>
<dbReference type="CDD" id="cd01562">
    <property type="entry name" value="Thr-dehyd"/>
    <property type="match status" value="1"/>
</dbReference>
<dbReference type="SUPFAM" id="SSF55021">
    <property type="entry name" value="ACT-like"/>
    <property type="match status" value="1"/>
</dbReference>
<comment type="catalytic activity">
    <reaction evidence="1 12">
        <text>L-threonine = 2-oxobutanoate + NH4(+)</text>
        <dbReference type="Rhea" id="RHEA:22108"/>
        <dbReference type="ChEBI" id="CHEBI:16763"/>
        <dbReference type="ChEBI" id="CHEBI:28938"/>
        <dbReference type="ChEBI" id="CHEBI:57926"/>
        <dbReference type="EC" id="4.3.1.19"/>
    </reaction>
</comment>
<evidence type="ECO:0000256" key="12">
    <source>
        <dbReference type="RuleBase" id="RU362012"/>
    </source>
</evidence>
<evidence type="ECO:0000256" key="4">
    <source>
        <dbReference type="ARBA" id="ARBA00010869"/>
    </source>
</evidence>
<protein>
    <recommendedName>
        <fullName evidence="12">L-threonine dehydratase</fullName>
        <ecNumber evidence="12">4.3.1.19</ecNumber>
    </recommendedName>
    <alternativeName>
        <fullName evidence="12">Threonine deaminase</fullName>
    </alternativeName>
</protein>
<keyword evidence="6 12" id="KW-0028">Amino-acid biosynthesis</keyword>
<evidence type="ECO:0000256" key="5">
    <source>
        <dbReference type="ARBA" id="ARBA00011881"/>
    </source>
</evidence>
<dbReference type="InterPro" id="IPR038110">
    <property type="entry name" value="TD_ACT-like_sf"/>
</dbReference>
<accession>A0A1D7QF52</accession>
<evidence type="ECO:0000256" key="8">
    <source>
        <dbReference type="ARBA" id="ARBA00022898"/>
    </source>
</evidence>
<comment type="function">
    <text evidence="11 12">Catalyzes the anaerobic formation of alpha-ketobutyrate and ammonia from threonine in a two-step reaction. The first step involved a dehydration of threonine and a production of enamine intermediates (aminocrotonate), which tautomerizes to its imine form (iminobutyrate). Both intermediates are unstable and short-lived. The second step is the nonenzymatic hydrolysis of the enamine/imine intermediates to form 2-ketobutyrate and free ammonia. In the low water environment of the cell, the second step is accelerated by RidA.</text>
</comment>
<comment type="subunit">
    <text evidence="5 12">Homotetramer.</text>
</comment>
<organism evidence="14 15">
    <name type="scientific">Pedobacter steynii</name>
    <dbReference type="NCBI Taxonomy" id="430522"/>
    <lineage>
        <taxon>Bacteria</taxon>
        <taxon>Pseudomonadati</taxon>
        <taxon>Bacteroidota</taxon>
        <taxon>Sphingobacteriia</taxon>
        <taxon>Sphingobacteriales</taxon>
        <taxon>Sphingobacteriaceae</taxon>
        <taxon>Pedobacter</taxon>
    </lineage>
</organism>
<evidence type="ECO:0000256" key="1">
    <source>
        <dbReference type="ARBA" id="ARBA00001274"/>
    </source>
</evidence>
<dbReference type="EMBL" id="CP017141">
    <property type="protein sequence ID" value="AOM77312.1"/>
    <property type="molecule type" value="Genomic_DNA"/>
</dbReference>
<gene>
    <name evidence="12" type="primary">ilvA</name>
    <name evidence="14" type="ORF">BFS30_09135</name>
</gene>
<dbReference type="InterPro" id="IPR001926">
    <property type="entry name" value="TrpB-like_PALP"/>
</dbReference>
<comment type="pathway">
    <text evidence="3 12">Amino-acid biosynthesis; L-isoleucine biosynthesis; 2-oxobutanoate from L-threonine: step 1/1.</text>
</comment>
<keyword evidence="15" id="KW-1185">Reference proteome</keyword>
<dbReference type="Pfam" id="PF00585">
    <property type="entry name" value="Thr_dehydrat_C"/>
    <property type="match status" value="1"/>
</dbReference>
<dbReference type="KEGG" id="psty:BFS30_09135"/>
<evidence type="ECO:0000256" key="2">
    <source>
        <dbReference type="ARBA" id="ARBA00001933"/>
    </source>
</evidence>
<feature type="domain" description="ACT-like" evidence="13">
    <location>
        <begin position="338"/>
        <end position="412"/>
    </location>
</feature>
<keyword evidence="10 12" id="KW-0100">Branched-chain amino acid biosynthesis</keyword>
<dbReference type="InterPro" id="IPR050147">
    <property type="entry name" value="Ser/Thr_Dehydratase"/>
</dbReference>
<dbReference type="PROSITE" id="PS51672">
    <property type="entry name" value="ACT_LIKE"/>
    <property type="match status" value="1"/>
</dbReference>
<proteinExistence type="inferred from homology"/>
<dbReference type="NCBIfam" id="TIGR02079">
    <property type="entry name" value="THD1"/>
    <property type="match status" value="1"/>
</dbReference>
<dbReference type="AlphaFoldDB" id="A0A1D7QF52"/>
<dbReference type="Proteomes" id="UP000094313">
    <property type="component" value="Chromosome"/>
</dbReference>
<evidence type="ECO:0000256" key="11">
    <source>
        <dbReference type="ARBA" id="ARBA00025527"/>
    </source>
</evidence>
<dbReference type="GO" id="GO:0030170">
    <property type="term" value="F:pyridoxal phosphate binding"/>
    <property type="evidence" value="ECO:0007669"/>
    <property type="project" value="InterPro"/>
</dbReference>
<dbReference type="Gene3D" id="3.40.50.1100">
    <property type="match status" value="2"/>
</dbReference>
<dbReference type="PANTHER" id="PTHR48078:SF11">
    <property type="entry name" value="THREONINE DEHYDRATASE, MITOCHONDRIAL"/>
    <property type="match status" value="1"/>
</dbReference>
<keyword evidence="9 12" id="KW-0456">Lyase</keyword>
<dbReference type="GO" id="GO:0006567">
    <property type="term" value="P:L-threonine catabolic process"/>
    <property type="evidence" value="ECO:0007669"/>
    <property type="project" value="TreeGrafter"/>
</dbReference>
<dbReference type="EC" id="4.3.1.19" evidence="12"/>
<dbReference type="Gene3D" id="3.40.1020.10">
    <property type="entry name" value="Biosynthetic Threonine Deaminase, Domain 3"/>
    <property type="match status" value="1"/>
</dbReference>
<name>A0A1D7QF52_9SPHI</name>
<dbReference type="InterPro" id="IPR036052">
    <property type="entry name" value="TrpB-like_PALP_sf"/>
</dbReference>
<comment type="cofactor">
    <cofactor evidence="2 12">
        <name>pyridoxal 5'-phosphate</name>
        <dbReference type="ChEBI" id="CHEBI:597326"/>
    </cofactor>
</comment>
<dbReference type="GO" id="GO:0006565">
    <property type="term" value="P:L-serine catabolic process"/>
    <property type="evidence" value="ECO:0007669"/>
    <property type="project" value="TreeGrafter"/>
</dbReference>
<dbReference type="GO" id="GO:0003941">
    <property type="term" value="F:L-serine ammonia-lyase activity"/>
    <property type="evidence" value="ECO:0007669"/>
    <property type="project" value="TreeGrafter"/>
</dbReference>
<dbReference type="InterPro" id="IPR001721">
    <property type="entry name" value="TD_ACT-like"/>
</dbReference>
<evidence type="ECO:0000256" key="7">
    <source>
        <dbReference type="ARBA" id="ARBA00022624"/>
    </source>
</evidence>
<dbReference type="SUPFAM" id="SSF53686">
    <property type="entry name" value="Tryptophan synthase beta subunit-like PLP-dependent enzymes"/>
    <property type="match status" value="1"/>
</dbReference>
<evidence type="ECO:0000256" key="6">
    <source>
        <dbReference type="ARBA" id="ARBA00022605"/>
    </source>
</evidence>
<dbReference type="PANTHER" id="PTHR48078">
    <property type="entry name" value="THREONINE DEHYDRATASE, MITOCHONDRIAL-RELATED"/>
    <property type="match status" value="1"/>
</dbReference>
<dbReference type="InterPro" id="IPR045865">
    <property type="entry name" value="ACT-like_dom_sf"/>
</dbReference>
<dbReference type="GO" id="GO:0004794">
    <property type="term" value="F:threonine deaminase activity"/>
    <property type="evidence" value="ECO:0007669"/>
    <property type="project" value="UniProtKB-UniRule"/>
</dbReference>
<evidence type="ECO:0000256" key="10">
    <source>
        <dbReference type="ARBA" id="ARBA00023304"/>
    </source>
</evidence>
<sequence length="421" mass="46645">MNLYKMSVEKEVVLDFLAAAERLKGTVKRTPLEYNAGLSKTYQANIYLKREDLQLVRSYKLRGAYNMISTLEPEQMAQGVVCASAGNHAQGVAHSCKKLNIKGVIFMPEITPKQKVKQTEMFGGDHIEIVLVGDTFDDCLKEALAYTAANQMTFIPPFDNTKVIEGQGTVGVEIFEDLPELDVVIMPIGGGGLASGVGSYLRNIKPEIQLIGVEPEGAPSMKHALNSGAPVLLGEIDRFVDGAAVKRVGNLTFEYCKELLNQMLLIPEGKICTTILKLYNEDAIVVEPAGALAVASLDHIKHQIVGKNVVCIVSGGNNDIERMQEIKEKSLLFEGLKHYFIVRFPQRPGALKLFVNNVLGPHDDITRFEFIKKTNRENGPALVGIELAKPTDYDSLLQRMKEFKFEIIELNNDQTLFEYLV</sequence>
<dbReference type="NCBIfam" id="NF006390">
    <property type="entry name" value="PRK08639.1"/>
    <property type="match status" value="1"/>
</dbReference>
<keyword evidence="7 12" id="KW-0412">Isoleucine biosynthesis</keyword>
<dbReference type="PROSITE" id="PS00165">
    <property type="entry name" value="DEHYDRATASE_SER_THR"/>
    <property type="match status" value="1"/>
</dbReference>
<dbReference type="CDD" id="cd04907">
    <property type="entry name" value="ACT_ThrD-I_2"/>
    <property type="match status" value="1"/>
</dbReference>
<evidence type="ECO:0000256" key="9">
    <source>
        <dbReference type="ARBA" id="ARBA00023239"/>
    </source>
</evidence>
<evidence type="ECO:0000256" key="3">
    <source>
        <dbReference type="ARBA" id="ARBA00004810"/>
    </source>
</evidence>
<evidence type="ECO:0000313" key="14">
    <source>
        <dbReference type="EMBL" id="AOM77312.1"/>
    </source>
</evidence>
<comment type="similarity">
    <text evidence="4 12">Belongs to the serine/threonine dehydratase family.</text>
</comment>
<evidence type="ECO:0000313" key="15">
    <source>
        <dbReference type="Proteomes" id="UP000094313"/>
    </source>
</evidence>
<dbReference type="InterPro" id="IPR000634">
    <property type="entry name" value="Ser/Thr_deHydtase_PyrdxlP-BS"/>
</dbReference>
<dbReference type="FunFam" id="3.40.1020.10:FF:000002">
    <property type="entry name" value="L-threonine dehydratase"/>
    <property type="match status" value="1"/>
</dbReference>
<dbReference type="Pfam" id="PF00291">
    <property type="entry name" value="PALP"/>
    <property type="match status" value="1"/>
</dbReference>
<reference evidence="14 15" key="1">
    <citation type="submission" date="2016-08" db="EMBL/GenBank/DDBJ databases">
        <authorList>
            <person name="Seilhamer J.J."/>
        </authorList>
    </citation>
    <scope>NUCLEOTIDE SEQUENCE [LARGE SCALE GENOMIC DNA]</scope>
    <source>
        <strain evidence="14 15">DX4</strain>
    </source>
</reference>